<comment type="subcellular location">
    <subcellularLocation>
        <location evidence="1">Cell membrane</location>
        <topology evidence="1">Multi-pass membrane protein</topology>
    </subcellularLocation>
</comment>
<feature type="transmembrane region" description="Helical" evidence="6">
    <location>
        <begin position="74"/>
        <end position="92"/>
    </location>
</feature>
<protein>
    <submittedName>
        <fullName evidence="7">LysE family transporter</fullName>
    </submittedName>
</protein>
<dbReference type="Pfam" id="PF01810">
    <property type="entry name" value="LysE"/>
    <property type="match status" value="1"/>
</dbReference>
<gene>
    <name evidence="7" type="ORF">ACFO3O_16285</name>
</gene>
<keyword evidence="8" id="KW-1185">Reference proteome</keyword>
<accession>A0ABV9HZW8</accession>
<evidence type="ECO:0000313" key="7">
    <source>
        <dbReference type="EMBL" id="MFC4635469.1"/>
    </source>
</evidence>
<organism evidence="7 8">
    <name type="scientific">Dokdonia ponticola</name>
    <dbReference type="NCBI Taxonomy" id="2041041"/>
    <lineage>
        <taxon>Bacteria</taxon>
        <taxon>Pseudomonadati</taxon>
        <taxon>Bacteroidota</taxon>
        <taxon>Flavobacteriia</taxon>
        <taxon>Flavobacteriales</taxon>
        <taxon>Flavobacteriaceae</taxon>
        <taxon>Dokdonia</taxon>
    </lineage>
</organism>
<keyword evidence="2" id="KW-1003">Cell membrane</keyword>
<evidence type="ECO:0000256" key="2">
    <source>
        <dbReference type="ARBA" id="ARBA00022475"/>
    </source>
</evidence>
<evidence type="ECO:0000256" key="6">
    <source>
        <dbReference type="SAM" id="Phobius"/>
    </source>
</evidence>
<name>A0ABV9HZW8_9FLAO</name>
<keyword evidence="3 6" id="KW-0812">Transmembrane</keyword>
<proteinExistence type="predicted"/>
<evidence type="ECO:0000256" key="5">
    <source>
        <dbReference type="ARBA" id="ARBA00023136"/>
    </source>
</evidence>
<evidence type="ECO:0000256" key="1">
    <source>
        <dbReference type="ARBA" id="ARBA00004651"/>
    </source>
</evidence>
<evidence type="ECO:0000256" key="3">
    <source>
        <dbReference type="ARBA" id="ARBA00022692"/>
    </source>
</evidence>
<feature type="transmembrane region" description="Helical" evidence="6">
    <location>
        <begin position="113"/>
        <end position="137"/>
    </location>
</feature>
<feature type="transmembrane region" description="Helical" evidence="6">
    <location>
        <begin position="149"/>
        <end position="173"/>
    </location>
</feature>
<comment type="caution">
    <text evidence="7">The sequence shown here is derived from an EMBL/GenBank/DDBJ whole genome shotgun (WGS) entry which is preliminary data.</text>
</comment>
<feature type="transmembrane region" description="Helical" evidence="6">
    <location>
        <begin position="185"/>
        <end position="207"/>
    </location>
</feature>
<dbReference type="Proteomes" id="UP001596043">
    <property type="component" value="Unassembled WGS sequence"/>
</dbReference>
<evidence type="ECO:0000256" key="4">
    <source>
        <dbReference type="ARBA" id="ARBA00022989"/>
    </source>
</evidence>
<reference evidence="8" key="1">
    <citation type="journal article" date="2019" name="Int. J. Syst. Evol. Microbiol.">
        <title>The Global Catalogue of Microorganisms (GCM) 10K type strain sequencing project: providing services to taxonomists for standard genome sequencing and annotation.</title>
        <authorList>
            <consortium name="The Broad Institute Genomics Platform"/>
            <consortium name="The Broad Institute Genome Sequencing Center for Infectious Disease"/>
            <person name="Wu L."/>
            <person name="Ma J."/>
        </authorList>
    </citation>
    <scope>NUCLEOTIDE SEQUENCE [LARGE SCALE GENOMIC DNA]</scope>
    <source>
        <strain evidence="8">YJ-61-S</strain>
    </source>
</reference>
<dbReference type="RefSeq" id="WP_379980711.1">
    <property type="nucleotide sequence ID" value="NZ_JBHSFV010000010.1"/>
</dbReference>
<sequence>METTKLFFITYFAALAGVIPPGLINMSVAKTCVEHGKKNGLLVAIGASMVVALQALIAILLARYIFGNPYVRNMLLRTGLVIFLFLAIFFFIKAKRSRVKKVTISKSRGIKSLGKGMMVSILNVLPIPYFCALGAALNVSGKVSYDVLAISLFIAAAVLGTFTALYFYVIFFVRIDNKSASFAKYSNYFMAGLMLLLVIITLIRTVYFE</sequence>
<feature type="transmembrane region" description="Helical" evidence="6">
    <location>
        <begin position="40"/>
        <end position="62"/>
    </location>
</feature>
<keyword evidence="4 6" id="KW-1133">Transmembrane helix</keyword>
<evidence type="ECO:0000313" key="8">
    <source>
        <dbReference type="Proteomes" id="UP001596043"/>
    </source>
</evidence>
<feature type="transmembrane region" description="Helical" evidence="6">
    <location>
        <begin position="6"/>
        <end position="28"/>
    </location>
</feature>
<dbReference type="InterPro" id="IPR001123">
    <property type="entry name" value="LeuE-type"/>
</dbReference>
<dbReference type="EMBL" id="JBHSFV010000010">
    <property type="protein sequence ID" value="MFC4635469.1"/>
    <property type="molecule type" value="Genomic_DNA"/>
</dbReference>
<keyword evidence="5 6" id="KW-0472">Membrane</keyword>